<gene>
    <name evidence="1" type="ORF">D5R40_16835</name>
</gene>
<comment type="caution">
    <text evidence="1">The sequence shown here is derived from an EMBL/GenBank/DDBJ whole genome shotgun (WGS) entry which is preliminary data.</text>
</comment>
<sequence>MPDRSLWITGPTLSGKTSRLIEQFCIRGQNLKSPLNEIVRPENSENILDDRPNIPDFLHTSPKILILAANANNRLDLMDRISEATLEQYPYHSTTPLGFFEDEVNLFWPLLIESLDLKAQFPLRLRPETEQELAGRVWRPHIKKGLLQQPGVTRERMIRRTLDLFQLAAFSCTPIEETAMILQQGFEQVDSGEFYANIVELLQQWRHWCLQKGLLTYGIITELYWRYLLPNPNYQQYLIDRYPFLLADDVDEYPAIASHLCNFLLDNGTLGVFTYNPDGGIRLGLGADPKYLAELQKRCQIEVLDTEQNLATEIGEPIVELVLDTYSLNSSIFQLPAFLQLIQTRSRAALLRKTAEAIVKDIKLGIVEPQEVAIIAPGLDAIARYSLISILHHAGIAVDSLKDQRPLISYPTIRALLSLLTLVYRGLGRLVDRDAVAEMLVVLSQRSIGKAEKQTDGQENLQRTNDIDPVRAGLLADHCFYPDLTHPHLLPIQAFSRWDRVGYQATRVYNQILEWIEEQRSQQQQRQLPNPIFLLDRAIQKFFMSSYLSFTELAALRELMETATHYWEVERRLQQSSKFSVTTAITNDSVEEDLSSSTVEKFIQFLRKGVVSANPFPVRTIGYSPPAITLATVFQYRASRRCHRWQFWLDIGSPLWLSGGTATLYGAPLFLQSQLGNSWTIEDTQKFDRERLRRILLDLLSRVGSPVDYGNNSSANESNEYRIYLCHSDLAVNGQEQTGPLLPLVYNSISNTA</sequence>
<name>A0A3N6P9F0_9CYAN</name>
<evidence type="ECO:0000313" key="1">
    <source>
        <dbReference type="EMBL" id="RQH39596.1"/>
    </source>
</evidence>
<dbReference type="RefSeq" id="WP_124144588.1">
    <property type="nucleotide sequence ID" value="NZ_CAWOKI010000027.1"/>
</dbReference>
<dbReference type="EMBL" id="RCBY01000093">
    <property type="protein sequence ID" value="RQH39596.1"/>
    <property type="molecule type" value="Genomic_DNA"/>
</dbReference>
<keyword evidence="2" id="KW-1185">Reference proteome</keyword>
<dbReference type="Proteomes" id="UP000269154">
    <property type="component" value="Unassembled WGS sequence"/>
</dbReference>
<reference evidence="1 2" key="1">
    <citation type="journal article" date="2018" name="ACS Chem. Biol.">
        <title>Ketoreductase domain dysfunction expands chemodiversity: malyngamide biosynthesis in the cyanobacterium Okeania hirsuta.</title>
        <authorList>
            <person name="Moss N.A."/>
            <person name="Leao T."/>
            <person name="Rankin M."/>
            <person name="McCullough T.M."/>
            <person name="Qu P."/>
            <person name="Korobeynikov A."/>
            <person name="Smith J.L."/>
            <person name="Gerwick L."/>
            <person name="Gerwick W.H."/>
        </authorList>
    </citation>
    <scope>NUCLEOTIDE SEQUENCE [LARGE SCALE GENOMIC DNA]</scope>
    <source>
        <strain evidence="1 2">PAB10Feb10-1</strain>
    </source>
</reference>
<proteinExistence type="predicted"/>
<dbReference type="InterPro" id="IPR027417">
    <property type="entry name" value="P-loop_NTPase"/>
</dbReference>
<accession>A0A3N6P9F0</accession>
<dbReference type="OrthoDB" id="445799at2"/>
<dbReference type="SUPFAM" id="SSF52540">
    <property type="entry name" value="P-loop containing nucleoside triphosphate hydrolases"/>
    <property type="match status" value="1"/>
</dbReference>
<protein>
    <submittedName>
        <fullName evidence="1">Recombinase family protein</fullName>
    </submittedName>
</protein>
<organism evidence="1 2">
    <name type="scientific">Okeania hirsuta</name>
    <dbReference type="NCBI Taxonomy" id="1458930"/>
    <lineage>
        <taxon>Bacteria</taxon>
        <taxon>Bacillati</taxon>
        <taxon>Cyanobacteriota</taxon>
        <taxon>Cyanophyceae</taxon>
        <taxon>Oscillatoriophycideae</taxon>
        <taxon>Oscillatoriales</taxon>
        <taxon>Microcoleaceae</taxon>
        <taxon>Okeania</taxon>
    </lineage>
</organism>
<dbReference type="AlphaFoldDB" id="A0A3N6P9F0"/>
<evidence type="ECO:0000313" key="2">
    <source>
        <dbReference type="Proteomes" id="UP000269154"/>
    </source>
</evidence>